<dbReference type="RefSeq" id="WP_154445723.1">
    <property type="nucleotide sequence ID" value="NZ_WIND01000003.1"/>
</dbReference>
<comment type="caution">
    <text evidence="4">The sequence shown here is derived from an EMBL/GenBank/DDBJ whole genome shotgun (WGS) entry which is preliminary data.</text>
</comment>
<organism evidence="4 5">
    <name type="scientific">Halovulum marinum</name>
    <dbReference type="NCBI Taxonomy" id="2662447"/>
    <lineage>
        <taxon>Bacteria</taxon>
        <taxon>Pseudomonadati</taxon>
        <taxon>Pseudomonadota</taxon>
        <taxon>Alphaproteobacteria</taxon>
        <taxon>Rhodobacterales</taxon>
        <taxon>Paracoccaceae</taxon>
        <taxon>Halovulum</taxon>
    </lineage>
</organism>
<dbReference type="InterPro" id="IPR001789">
    <property type="entry name" value="Sig_transdc_resp-reg_receiver"/>
</dbReference>
<dbReference type="PANTHER" id="PTHR44591">
    <property type="entry name" value="STRESS RESPONSE REGULATOR PROTEIN 1"/>
    <property type="match status" value="1"/>
</dbReference>
<evidence type="ECO:0000256" key="1">
    <source>
        <dbReference type="ARBA" id="ARBA00022553"/>
    </source>
</evidence>
<evidence type="ECO:0000313" key="4">
    <source>
        <dbReference type="EMBL" id="MSU89241.1"/>
    </source>
</evidence>
<dbReference type="Proteomes" id="UP000474957">
    <property type="component" value="Unassembled WGS sequence"/>
</dbReference>
<sequence length="133" mass="14400">MDDKTEKSGSGQPRCAVLVVEDEPLIRMEAIDMIEDAGFPTYGAGNADDAIALMERHADIAILFTDVEMPGSMDGLKLAAYVRDRWPPVHIIFASGIMGIEKMDVPDGCLCFPKPYPTGRIASALNDIASSLR</sequence>
<evidence type="ECO:0000259" key="3">
    <source>
        <dbReference type="PROSITE" id="PS50110"/>
    </source>
</evidence>
<keyword evidence="1 2" id="KW-0597">Phosphoprotein</keyword>
<dbReference type="Pfam" id="PF00072">
    <property type="entry name" value="Response_reg"/>
    <property type="match status" value="1"/>
</dbReference>
<dbReference type="Gene3D" id="3.40.50.2300">
    <property type="match status" value="1"/>
</dbReference>
<protein>
    <submittedName>
        <fullName evidence="4">Response regulator</fullName>
    </submittedName>
</protein>
<dbReference type="SMART" id="SM00448">
    <property type="entry name" value="REC"/>
    <property type="match status" value="1"/>
</dbReference>
<accession>A0A6L5YY47</accession>
<gene>
    <name evidence="4" type="ORF">GE300_06355</name>
</gene>
<keyword evidence="5" id="KW-1185">Reference proteome</keyword>
<feature type="domain" description="Response regulatory" evidence="3">
    <location>
        <begin position="16"/>
        <end position="129"/>
    </location>
</feature>
<dbReference type="PROSITE" id="PS50110">
    <property type="entry name" value="RESPONSE_REGULATORY"/>
    <property type="match status" value="1"/>
</dbReference>
<dbReference type="InterPro" id="IPR050595">
    <property type="entry name" value="Bact_response_regulator"/>
</dbReference>
<dbReference type="SUPFAM" id="SSF52172">
    <property type="entry name" value="CheY-like"/>
    <property type="match status" value="1"/>
</dbReference>
<dbReference type="EMBL" id="WIND01000003">
    <property type="protein sequence ID" value="MSU89241.1"/>
    <property type="molecule type" value="Genomic_DNA"/>
</dbReference>
<dbReference type="PANTHER" id="PTHR44591:SF3">
    <property type="entry name" value="RESPONSE REGULATORY DOMAIN-CONTAINING PROTEIN"/>
    <property type="match status" value="1"/>
</dbReference>
<feature type="modified residue" description="4-aspartylphosphate" evidence="2">
    <location>
        <position position="66"/>
    </location>
</feature>
<reference evidence="4 5" key="1">
    <citation type="submission" date="2019-10" db="EMBL/GenBank/DDBJ databases">
        <title>Cognatihalovulum marinum gen. nov. sp. nov., a new member of the family Rhodobacteraceae isolated from deep seawater of the Northwest Indian Ocean.</title>
        <authorList>
            <person name="Ruan C."/>
            <person name="Wang J."/>
            <person name="Zheng X."/>
            <person name="Song L."/>
            <person name="Zhu Y."/>
            <person name="Huang Y."/>
            <person name="Lu Z."/>
            <person name="Du W."/>
            <person name="Huang L."/>
            <person name="Dai X."/>
        </authorList>
    </citation>
    <scope>NUCLEOTIDE SEQUENCE [LARGE SCALE GENOMIC DNA]</scope>
    <source>
        <strain evidence="4 5">2CG4</strain>
    </source>
</reference>
<proteinExistence type="predicted"/>
<evidence type="ECO:0000256" key="2">
    <source>
        <dbReference type="PROSITE-ProRule" id="PRU00169"/>
    </source>
</evidence>
<dbReference type="AlphaFoldDB" id="A0A6L5YY47"/>
<dbReference type="GO" id="GO:0000160">
    <property type="term" value="P:phosphorelay signal transduction system"/>
    <property type="evidence" value="ECO:0007669"/>
    <property type="project" value="InterPro"/>
</dbReference>
<dbReference type="InterPro" id="IPR011006">
    <property type="entry name" value="CheY-like_superfamily"/>
</dbReference>
<name>A0A6L5YY47_9RHOB</name>
<evidence type="ECO:0000313" key="5">
    <source>
        <dbReference type="Proteomes" id="UP000474957"/>
    </source>
</evidence>